<keyword evidence="7 9" id="KW-0675">Receptor</keyword>
<feature type="transmembrane region" description="Helical" evidence="10">
    <location>
        <begin position="114"/>
        <end position="132"/>
    </location>
</feature>
<keyword evidence="3 9" id="KW-0812">Transmembrane</keyword>
<dbReference type="OrthoDB" id="5975505at2759"/>
<dbReference type="FunFam" id="1.20.1070.10:FF:000291">
    <property type="entry name" value="Predicted protein"/>
    <property type="match status" value="1"/>
</dbReference>
<dbReference type="EMBL" id="AB817287">
    <property type="protein sequence ID" value="BAO01054.1"/>
    <property type="molecule type" value="mRNA"/>
</dbReference>
<evidence type="ECO:0000256" key="5">
    <source>
        <dbReference type="ARBA" id="ARBA00023040"/>
    </source>
</evidence>
<dbReference type="PANTHER" id="PTHR45695">
    <property type="entry name" value="LEUCOKININ RECEPTOR-RELATED"/>
    <property type="match status" value="1"/>
</dbReference>
<keyword evidence="5 9" id="KW-0297">G-protein coupled receptor</keyword>
<reference evidence="12" key="1">
    <citation type="journal article" date="2014" name="Peptides">
        <title>Transcriptome analysis of neuropeptides and G-protein coupled receptors (GPCRs) for neuropeptides in the brown planthopper Nilaparvata lugens.</title>
        <authorList>
            <person name="Tanaka Y."/>
            <person name="Suetsugu Y."/>
            <person name="Yamamoto K."/>
            <person name="Noda H."/>
            <person name="Shinoda T."/>
        </authorList>
    </citation>
    <scope>NUCLEOTIDE SEQUENCE</scope>
</reference>
<dbReference type="CDD" id="cd14993">
    <property type="entry name" value="7tmA_CCKR-like"/>
    <property type="match status" value="1"/>
</dbReference>
<evidence type="ECO:0000256" key="2">
    <source>
        <dbReference type="ARBA" id="ARBA00010663"/>
    </source>
</evidence>
<proteinExistence type="evidence at transcript level"/>
<dbReference type="InterPro" id="IPR017452">
    <property type="entry name" value="GPCR_Rhodpsn_7TM"/>
</dbReference>
<evidence type="ECO:0000256" key="9">
    <source>
        <dbReference type="RuleBase" id="RU000688"/>
    </source>
</evidence>
<organism evidence="12">
    <name type="scientific">Nilaparvata lugens</name>
    <name type="common">Brown planthopper</name>
    <dbReference type="NCBI Taxonomy" id="108931"/>
    <lineage>
        <taxon>Eukaryota</taxon>
        <taxon>Metazoa</taxon>
        <taxon>Ecdysozoa</taxon>
        <taxon>Arthropoda</taxon>
        <taxon>Hexapoda</taxon>
        <taxon>Insecta</taxon>
        <taxon>Pterygota</taxon>
        <taxon>Neoptera</taxon>
        <taxon>Paraneoptera</taxon>
        <taxon>Hemiptera</taxon>
        <taxon>Auchenorrhyncha</taxon>
        <taxon>Fulgoroidea</taxon>
        <taxon>Delphacidae</taxon>
        <taxon>Delphacinae</taxon>
        <taxon>Nilaparvata</taxon>
    </lineage>
</organism>
<feature type="transmembrane region" description="Helical" evidence="10">
    <location>
        <begin position="294"/>
        <end position="316"/>
    </location>
</feature>
<evidence type="ECO:0000256" key="4">
    <source>
        <dbReference type="ARBA" id="ARBA00022989"/>
    </source>
</evidence>
<dbReference type="InterPro" id="IPR000276">
    <property type="entry name" value="GPCR_Rhodpsn"/>
</dbReference>
<accession>U3U953</accession>
<keyword evidence="8 9" id="KW-0807">Transducer</keyword>
<evidence type="ECO:0000256" key="7">
    <source>
        <dbReference type="ARBA" id="ARBA00023170"/>
    </source>
</evidence>
<evidence type="ECO:0000256" key="6">
    <source>
        <dbReference type="ARBA" id="ARBA00023136"/>
    </source>
</evidence>
<dbReference type="PROSITE" id="PS50262">
    <property type="entry name" value="G_PROTEIN_RECEP_F1_2"/>
    <property type="match status" value="1"/>
</dbReference>
<comment type="similarity">
    <text evidence="2 9">Belongs to the G-protein coupled receptor 1 family.</text>
</comment>
<dbReference type="InterPro" id="IPR000611">
    <property type="entry name" value="NPY_rcpt"/>
</dbReference>
<gene>
    <name evidence="12" type="primary">nngr-a5</name>
</gene>
<dbReference type="SUPFAM" id="SSF81321">
    <property type="entry name" value="Family A G protein-coupled receptor-like"/>
    <property type="match status" value="1"/>
</dbReference>
<name>U3U953_NILLU</name>
<dbReference type="Pfam" id="PF00001">
    <property type="entry name" value="7tm_1"/>
    <property type="match status" value="1"/>
</dbReference>
<evidence type="ECO:0000256" key="8">
    <source>
        <dbReference type="ARBA" id="ARBA00023224"/>
    </source>
</evidence>
<evidence type="ECO:0000259" key="11">
    <source>
        <dbReference type="PROSITE" id="PS50262"/>
    </source>
</evidence>
<feature type="transmembrane region" description="Helical" evidence="10">
    <location>
        <begin position="199"/>
        <end position="224"/>
    </location>
</feature>
<feature type="transmembrane region" description="Helical" evidence="10">
    <location>
        <begin position="33"/>
        <end position="61"/>
    </location>
</feature>
<feature type="transmembrane region" description="Helical" evidence="10">
    <location>
        <begin position="255"/>
        <end position="274"/>
    </location>
</feature>
<dbReference type="SMART" id="SM01381">
    <property type="entry name" value="7TM_GPCR_Srsx"/>
    <property type="match status" value="1"/>
</dbReference>
<evidence type="ECO:0000256" key="1">
    <source>
        <dbReference type="ARBA" id="ARBA00004141"/>
    </source>
</evidence>
<keyword evidence="6 10" id="KW-0472">Membrane</keyword>
<comment type="subcellular location">
    <subcellularLocation>
        <location evidence="1">Membrane</location>
        <topology evidence="1">Multi-pass membrane protein</topology>
    </subcellularLocation>
</comment>
<feature type="transmembrane region" description="Helical" evidence="10">
    <location>
        <begin position="73"/>
        <end position="94"/>
    </location>
</feature>
<dbReference type="PRINTS" id="PR01012">
    <property type="entry name" value="NRPEPTIDEYR"/>
</dbReference>
<evidence type="ECO:0000313" key="12">
    <source>
        <dbReference type="EMBL" id="BAO01054.1"/>
    </source>
</evidence>
<dbReference type="PRINTS" id="PR00237">
    <property type="entry name" value="GPCRRHODOPSN"/>
</dbReference>
<dbReference type="AlphaFoldDB" id="U3U953"/>
<dbReference type="Gene3D" id="1.20.1070.10">
    <property type="entry name" value="Rhodopsin 7-helix transmembrane proteins"/>
    <property type="match status" value="1"/>
</dbReference>
<protein>
    <submittedName>
        <fullName evidence="12">Neuropeptide GPCR A5</fullName>
    </submittedName>
</protein>
<dbReference type="GO" id="GO:0005886">
    <property type="term" value="C:plasma membrane"/>
    <property type="evidence" value="ECO:0007669"/>
    <property type="project" value="TreeGrafter"/>
</dbReference>
<dbReference type="PROSITE" id="PS00237">
    <property type="entry name" value="G_PROTEIN_RECEP_F1_1"/>
    <property type="match status" value="1"/>
</dbReference>
<feature type="domain" description="G-protein coupled receptors family 1 profile" evidence="11">
    <location>
        <begin position="53"/>
        <end position="313"/>
    </location>
</feature>
<sequence length="432" mass="48777">MFLPLSVPRTQVIYTASTGATGEPSRNELRYSVVLTVVFCVAYLLVFCVGVVGNFAVVAVVCRSPRMRTPTNLFIANLACADLLVNIICLPFTLISNIMTAWTMGWLVCKTIPYMQGVSVNASINTLVAISFERWLAICYPMRWQMTSRVCKLVILLIWLFSLTITLPWALFFQLRPMGDGSSMQTCLETWPTPYSENVYFVLANLVMCYLLPLALISICYFRIWRRVCCRKMPGEVQMYQELIIHRSKVKVIKMLFIVIVLFACSWLPLYVIFTRLKLGGDLQPWEEPLVYNLLPLAQWLGASNSCINPVLYAFFNKKFRAGFKAILSSKSCFTTLRYDTYSFDGRNLSSNYGNRNDTVKRPLTRMTISSSAALRTGRIGGSEGSLVRTRTLSFKAMNQVNNNSSEGPFYTEKVNGLTLSDMTLSANATFV</sequence>
<feature type="transmembrane region" description="Helical" evidence="10">
    <location>
        <begin position="153"/>
        <end position="175"/>
    </location>
</feature>
<keyword evidence="4 10" id="KW-1133">Transmembrane helix</keyword>
<evidence type="ECO:0000256" key="3">
    <source>
        <dbReference type="ARBA" id="ARBA00022692"/>
    </source>
</evidence>
<evidence type="ECO:0000256" key="10">
    <source>
        <dbReference type="SAM" id="Phobius"/>
    </source>
</evidence>
<keyword evidence="12" id="KW-0527">Neuropeptide</keyword>
<dbReference type="PANTHER" id="PTHR45695:SF9">
    <property type="entry name" value="LEUCOKININ RECEPTOR"/>
    <property type="match status" value="1"/>
</dbReference>
<dbReference type="GO" id="GO:0004983">
    <property type="term" value="F:neuropeptide Y receptor activity"/>
    <property type="evidence" value="ECO:0007669"/>
    <property type="project" value="InterPro"/>
</dbReference>